<sequence length="175" mass="20379">MNGRKLKNQFGWWAMENLQFVKNYKNVEILRHSFNGLAGEIFGIGFESWYLSGFCTDKYKPFSFADGKRIVANVSVNELDLIMNGESKRAIQIGTVMTHRDYRNQGLSQELINRILTEYKNKHDIMYLFANHSVLDFYPKFGFHAVEETLFTINYDHGDREQGFIRELSGTNQAD</sequence>
<evidence type="ECO:0000313" key="3">
    <source>
        <dbReference type="Proteomes" id="UP000262939"/>
    </source>
</evidence>
<proteinExistence type="predicted"/>
<gene>
    <name evidence="2" type="ORF">D0466_12795</name>
</gene>
<comment type="caution">
    <text evidence="2">The sequence shown here is derived from an EMBL/GenBank/DDBJ whole genome shotgun (WGS) entry which is preliminary data.</text>
</comment>
<keyword evidence="2" id="KW-0808">Transferase</keyword>
<dbReference type="PROSITE" id="PS51186">
    <property type="entry name" value="GNAT"/>
    <property type="match status" value="1"/>
</dbReference>
<reference evidence="2 3" key="1">
    <citation type="submission" date="2018-08" db="EMBL/GenBank/DDBJ databases">
        <title>Bacillus chawlae sp. nov., Bacillus glennii sp. nov., and Bacillus saganii sp. nov. Isolated from the Vehicle Assembly Building at Kennedy Space Center where the Viking Spacecraft were Assembled.</title>
        <authorList>
            <person name="Seuylemezian A."/>
            <person name="Vaishampayan P."/>
        </authorList>
    </citation>
    <scope>NUCLEOTIDE SEQUENCE [LARGE SCALE GENOMIC DNA]</scope>
    <source>
        <strain evidence="2 3">V44-8</strain>
    </source>
</reference>
<dbReference type="CDD" id="cd04301">
    <property type="entry name" value="NAT_SF"/>
    <property type="match status" value="1"/>
</dbReference>
<dbReference type="Proteomes" id="UP000262939">
    <property type="component" value="Unassembled WGS sequence"/>
</dbReference>
<keyword evidence="3" id="KW-1185">Reference proteome</keyword>
<evidence type="ECO:0000259" key="1">
    <source>
        <dbReference type="PROSITE" id="PS51186"/>
    </source>
</evidence>
<dbReference type="SUPFAM" id="SSF55729">
    <property type="entry name" value="Acyl-CoA N-acyltransferases (Nat)"/>
    <property type="match status" value="1"/>
</dbReference>
<dbReference type="AlphaFoldDB" id="A0A372LBJ9"/>
<dbReference type="InterPro" id="IPR016181">
    <property type="entry name" value="Acyl_CoA_acyltransferase"/>
</dbReference>
<dbReference type="GO" id="GO:0016747">
    <property type="term" value="F:acyltransferase activity, transferring groups other than amino-acyl groups"/>
    <property type="evidence" value="ECO:0007669"/>
    <property type="project" value="InterPro"/>
</dbReference>
<feature type="domain" description="N-acetyltransferase" evidence="1">
    <location>
        <begin position="22"/>
        <end position="171"/>
    </location>
</feature>
<dbReference type="EMBL" id="QVTD01000008">
    <property type="protein sequence ID" value="RFU62830.1"/>
    <property type="molecule type" value="Genomic_DNA"/>
</dbReference>
<name>A0A372LBJ9_9BACI</name>
<organism evidence="2 3">
    <name type="scientific">Peribacillus glennii</name>
    <dbReference type="NCBI Taxonomy" id="2303991"/>
    <lineage>
        <taxon>Bacteria</taxon>
        <taxon>Bacillati</taxon>
        <taxon>Bacillota</taxon>
        <taxon>Bacilli</taxon>
        <taxon>Bacillales</taxon>
        <taxon>Bacillaceae</taxon>
        <taxon>Peribacillus</taxon>
    </lineage>
</organism>
<accession>A0A372LBJ9</accession>
<dbReference type="InterPro" id="IPR000182">
    <property type="entry name" value="GNAT_dom"/>
</dbReference>
<evidence type="ECO:0000313" key="2">
    <source>
        <dbReference type="EMBL" id="RFU62830.1"/>
    </source>
</evidence>
<dbReference type="Gene3D" id="3.40.630.30">
    <property type="match status" value="1"/>
</dbReference>
<dbReference type="Pfam" id="PF13527">
    <property type="entry name" value="Acetyltransf_9"/>
    <property type="match status" value="1"/>
</dbReference>
<protein>
    <submittedName>
        <fullName evidence="2">GNAT family N-acetyltransferase</fullName>
    </submittedName>
</protein>